<dbReference type="InterPro" id="IPR028350">
    <property type="entry name" value="DNAC/IstB-like"/>
</dbReference>
<feature type="domain" description="IstB-like ATP-binding" evidence="3">
    <location>
        <begin position="7"/>
        <end position="242"/>
    </location>
</feature>
<accession>A0ABQ1RSB9</accession>
<proteinExistence type="predicted"/>
<sequence length="251" mass="28707">MYQHTLAQLRQMKLTGMAEALAIQHDQPGHYDNLSFEERIHLLIDSEQLERDQRKQQRLLKAARLKLHATAKDIDYSHPRGLKQSVMASLLQCEWLHKHQNLLLTGPCGCGKTYLACALAHTACLKGYRTRYYRLSRLMLELTQAKADGTYSKALQQLAKLDMLILDDWGLEPLKAAQRNDLMEIMDDRNGHSSTVIISQLPTDQWYQSIGDNTLADAILDRLMHNAHRIKLKGESLRKLQSELTDGEHLA</sequence>
<evidence type="ECO:0000313" key="5">
    <source>
        <dbReference type="Proteomes" id="UP000614272"/>
    </source>
</evidence>
<dbReference type="CDD" id="cd00009">
    <property type="entry name" value="AAA"/>
    <property type="match status" value="1"/>
</dbReference>
<evidence type="ECO:0000313" key="4">
    <source>
        <dbReference type="EMBL" id="GGD79448.1"/>
    </source>
</evidence>
<keyword evidence="1" id="KW-0547">Nucleotide-binding</keyword>
<dbReference type="PANTHER" id="PTHR30050">
    <property type="entry name" value="CHROMOSOMAL REPLICATION INITIATOR PROTEIN DNAA"/>
    <property type="match status" value="1"/>
</dbReference>
<dbReference type="PANTHER" id="PTHR30050:SF4">
    <property type="entry name" value="ATP-BINDING PROTEIN RV3427C IN INSERTION SEQUENCE-RELATED"/>
    <property type="match status" value="1"/>
</dbReference>
<dbReference type="InterPro" id="IPR047661">
    <property type="entry name" value="IstB"/>
</dbReference>
<dbReference type="PIRSF" id="PIRSF003073">
    <property type="entry name" value="DNAC_TnpB_IstB"/>
    <property type="match status" value="1"/>
</dbReference>
<reference evidence="5" key="1">
    <citation type="journal article" date="2019" name="Int. J. Syst. Evol. Microbiol.">
        <title>The Global Catalogue of Microorganisms (GCM) 10K type strain sequencing project: providing services to taxonomists for standard genome sequencing and annotation.</title>
        <authorList>
            <consortium name="The Broad Institute Genomics Platform"/>
            <consortium name="The Broad Institute Genome Sequencing Center for Infectious Disease"/>
            <person name="Wu L."/>
            <person name="Ma J."/>
        </authorList>
    </citation>
    <scope>NUCLEOTIDE SEQUENCE [LARGE SCALE GENOMIC DNA]</scope>
    <source>
        <strain evidence="5">CGMCC 1.12923</strain>
    </source>
</reference>
<keyword evidence="2" id="KW-0067">ATP-binding</keyword>
<gene>
    <name evidence="4" type="ORF">GCM10011357_38040</name>
</gene>
<protein>
    <submittedName>
        <fullName evidence="4">ATPase AAA</fullName>
    </submittedName>
</protein>
<keyword evidence="5" id="KW-1185">Reference proteome</keyword>
<dbReference type="InterPro" id="IPR002611">
    <property type="entry name" value="IstB_ATP-bd"/>
</dbReference>
<evidence type="ECO:0000256" key="2">
    <source>
        <dbReference type="ARBA" id="ARBA00022840"/>
    </source>
</evidence>
<dbReference type="RefSeq" id="WP_188503316.1">
    <property type="nucleotide sequence ID" value="NZ_BMGJ01000028.1"/>
</dbReference>
<comment type="caution">
    <text evidence="4">The sequence shown here is derived from an EMBL/GenBank/DDBJ whole genome shotgun (WGS) entry which is preliminary data.</text>
</comment>
<dbReference type="SUPFAM" id="SSF52540">
    <property type="entry name" value="P-loop containing nucleoside triphosphate hydrolases"/>
    <property type="match status" value="1"/>
</dbReference>
<evidence type="ECO:0000256" key="1">
    <source>
        <dbReference type="ARBA" id="ARBA00022741"/>
    </source>
</evidence>
<dbReference type="InterPro" id="IPR027417">
    <property type="entry name" value="P-loop_NTPase"/>
</dbReference>
<dbReference type="EMBL" id="BMGJ01000028">
    <property type="protein sequence ID" value="GGD79448.1"/>
    <property type="molecule type" value="Genomic_DNA"/>
</dbReference>
<dbReference type="Proteomes" id="UP000614272">
    <property type="component" value="Unassembled WGS sequence"/>
</dbReference>
<organism evidence="4 5">
    <name type="scientific">Lacimicrobium alkaliphilum</name>
    <dbReference type="NCBI Taxonomy" id="1526571"/>
    <lineage>
        <taxon>Bacteria</taxon>
        <taxon>Pseudomonadati</taxon>
        <taxon>Pseudomonadota</taxon>
        <taxon>Gammaproteobacteria</taxon>
        <taxon>Alteromonadales</taxon>
        <taxon>Alteromonadaceae</taxon>
        <taxon>Lacimicrobium</taxon>
    </lineage>
</organism>
<dbReference type="Gene3D" id="3.40.50.300">
    <property type="entry name" value="P-loop containing nucleotide triphosphate hydrolases"/>
    <property type="match status" value="1"/>
</dbReference>
<name>A0ABQ1RSB9_9ALTE</name>
<dbReference type="NCBIfam" id="NF038214">
    <property type="entry name" value="IS21_help_AAA"/>
    <property type="match status" value="1"/>
</dbReference>
<evidence type="ECO:0000259" key="3">
    <source>
        <dbReference type="Pfam" id="PF01695"/>
    </source>
</evidence>
<dbReference type="Pfam" id="PF01695">
    <property type="entry name" value="IstB_IS21"/>
    <property type="match status" value="1"/>
</dbReference>